<accession>A0A395M0H4</accession>
<dbReference type="SUPFAM" id="SSF51197">
    <property type="entry name" value="Clavaminate synthase-like"/>
    <property type="match status" value="1"/>
</dbReference>
<gene>
    <name evidence="2" type="ORF">D0433_06890</name>
</gene>
<dbReference type="InterPro" id="IPR051842">
    <property type="entry name" value="uS12_prolyl_hydroxylase"/>
</dbReference>
<proteinExistence type="predicted"/>
<evidence type="ECO:0000259" key="1">
    <source>
        <dbReference type="Pfam" id="PF13640"/>
    </source>
</evidence>
<dbReference type="PANTHER" id="PTHR12117:SF0">
    <property type="entry name" value="PROLYL 3-HYDROXYLASE OGFOD1"/>
    <property type="match status" value="1"/>
</dbReference>
<dbReference type="Gene3D" id="2.60.120.620">
    <property type="entry name" value="q2cbj1_9rhob like domain"/>
    <property type="match status" value="1"/>
</dbReference>
<feature type="domain" description="Prolyl 4-hydroxylase alpha subunit Fe(2+) 2OG dioxygenase" evidence="1">
    <location>
        <begin position="123"/>
        <end position="218"/>
    </location>
</feature>
<evidence type="ECO:0000313" key="2">
    <source>
        <dbReference type="EMBL" id="RFM24191.1"/>
    </source>
</evidence>
<dbReference type="Proteomes" id="UP000266389">
    <property type="component" value="Unassembled WGS sequence"/>
</dbReference>
<dbReference type="PANTHER" id="PTHR12117">
    <property type="entry name" value="HISTONE ACETYLTRANSFERASE COMPLEX"/>
    <property type="match status" value="1"/>
</dbReference>
<evidence type="ECO:0000313" key="3">
    <source>
        <dbReference type="Proteomes" id="UP000266389"/>
    </source>
</evidence>
<sequence length="286" mass="33017">MLIASDVTSIIQPKWLEPHTILELKRRYETAQPYPHVVIDGFLDEKVADMLYEHFPKLEQMKTHYNGINERKAEDSQFSNYHPIFTAVRNALYSKHFLQFLEQITGICHLTTCDGPLGSGTHQGGNGSYLDIHIDFNIHPTEPLHRRVNVLIFLNKYWKEEYGGKLEMWDATMSYCGAAHLPILNRCVIFETNDVSYHGYSKINVPDGESRKSFYAYYYTPAPNGIAYHDTTFRTRPDEPLSKKAKTIVKETAKNFIKRQLKALGLLNLYNNTLFAFKTRNRESSG</sequence>
<dbReference type="EMBL" id="PHFL01000045">
    <property type="protein sequence ID" value="RFM24191.1"/>
    <property type="molecule type" value="Genomic_DNA"/>
</dbReference>
<organism evidence="2 3">
    <name type="scientific">Candidatus Thermochlorobacter aerophilus</name>
    <dbReference type="NCBI Taxonomy" id="1868324"/>
    <lineage>
        <taxon>Bacteria</taxon>
        <taxon>Pseudomonadati</taxon>
        <taxon>Chlorobiota</taxon>
        <taxon>Chlorobiia</taxon>
        <taxon>Chlorobiales</taxon>
        <taxon>Candidatus Thermochlorobacteriaceae</taxon>
        <taxon>Candidatus Thermochlorobacter</taxon>
    </lineage>
</organism>
<reference evidence="2 3" key="1">
    <citation type="journal article" date="2011" name="ISME J.">
        <title>Community ecology of hot spring cyanobacterial mats: predominant populations and their functional potential.</title>
        <authorList>
            <person name="Klatt C.G."/>
            <person name="Wood J.M."/>
            <person name="Rusch D.B."/>
            <person name="Bateson M.M."/>
            <person name="Hamamura N."/>
            <person name="Heidelberg J.F."/>
            <person name="Grossman A.R."/>
            <person name="Bhaya D."/>
            <person name="Cohan F.M."/>
            <person name="Kuhl M."/>
            <person name="Bryant D.A."/>
            <person name="Ward D.M."/>
        </authorList>
    </citation>
    <scope>NUCLEOTIDE SEQUENCE [LARGE SCALE GENOMIC DNA]</scope>
    <source>
        <strain evidence="2">OS</strain>
    </source>
</reference>
<name>A0A395M0H4_9BACT</name>
<protein>
    <submittedName>
        <fullName evidence="2">2OG-Fe(II) oxygenase</fullName>
    </submittedName>
</protein>
<dbReference type="AlphaFoldDB" id="A0A395M0H4"/>
<dbReference type="Pfam" id="PF13640">
    <property type="entry name" value="2OG-FeII_Oxy_3"/>
    <property type="match status" value="1"/>
</dbReference>
<comment type="caution">
    <text evidence="2">The sequence shown here is derived from an EMBL/GenBank/DDBJ whole genome shotgun (WGS) entry which is preliminary data.</text>
</comment>
<dbReference type="InterPro" id="IPR044862">
    <property type="entry name" value="Pro_4_hyd_alph_FE2OG_OXY"/>
</dbReference>